<reference evidence="2" key="1">
    <citation type="submission" date="2019-07" db="EMBL/GenBank/DDBJ databases">
        <title>Bacillus alkalisoli sp. nov. isolated from saline soil.</title>
        <authorList>
            <person name="Sun J.-Q."/>
            <person name="Xu L."/>
        </authorList>
    </citation>
    <scope>NUCLEOTIDE SEQUENCE [LARGE SCALE GENOMIC DNA]</scope>
    <source>
        <strain evidence="2">M4U3P1</strain>
    </source>
</reference>
<dbReference type="KEGG" id="psua:FLK61_35760"/>
<dbReference type="EMBL" id="CP041372">
    <property type="protein sequence ID" value="QKS72021.1"/>
    <property type="molecule type" value="Genomic_DNA"/>
</dbReference>
<name>A0A859FG71_9BACI</name>
<accession>A0A859FG71</accession>
<organism evidence="1 2">
    <name type="scientific">Paenalkalicoccus suaedae</name>
    <dbReference type="NCBI Taxonomy" id="2592382"/>
    <lineage>
        <taxon>Bacteria</taxon>
        <taxon>Bacillati</taxon>
        <taxon>Bacillota</taxon>
        <taxon>Bacilli</taxon>
        <taxon>Bacillales</taxon>
        <taxon>Bacillaceae</taxon>
        <taxon>Paenalkalicoccus</taxon>
    </lineage>
</organism>
<proteinExistence type="predicted"/>
<keyword evidence="2" id="KW-1185">Reference proteome</keyword>
<gene>
    <name evidence="1" type="ORF">FLK61_35760</name>
</gene>
<evidence type="ECO:0000313" key="2">
    <source>
        <dbReference type="Proteomes" id="UP000318138"/>
    </source>
</evidence>
<dbReference type="AlphaFoldDB" id="A0A859FG71"/>
<dbReference type="Proteomes" id="UP000318138">
    <property type="component" value="Chromosome"/>
</dbReference>
<evidence type="ECO:0000313" key="1">
    <source>
        <dbReference type="EMBL" id="QKS72021.1"/>
    </source>
</evidence>
<dbReference type="RefSeq" id="WP_176010004.1">
    <property type="nucleotide sequence ID" value="NZ_CP041372.2"/>
</dbReference>
<protein>
    <submittedName>
        <fullName evidence="1">DUF1499 domain-containing protein</fullName>
    </submittedName>
</protein>
<sequence>MGIKQTLKKMVSTKVETHEKHEDETLQTHYYKALKDKVIEEIEALLNKKQGYEVASISEEHGEMIVNIKKGRKAFMVITVIMVRPFRTAVDFSIQTETFMFSDFGHSAKLARELYKELNGRLTFIGTGLGEESSSRG</sequence>